<dbReference type="AlphaFoldDB" id="A0A2A9P0N2"/>
<dbReference type="STRING" id="703135.A0A2A9P0N2"/>
<dbReference type="SUPFAM" id="SSF52540">
    <property type="entry name" value="P-loop containing nucleoside triphosphate hydrolases"/>
    <property type="match status" value="1"/>
</dbReference>
<feature type="non-terminal residue" evidence="2">
    <location>
        <position position="1"/>
    </location>
</feature>
<dbReference type="PANTHER" id="PTHR46644:SF2">
    <property type="entry name" value="DNA REPAIR PROTEIN XRCC2"/>
    <property type="match status" value="1"/>
</dbReference>
<dbReference type="GO" id="GO:0005657">
    <property type="term" value="C:replication fork"/>
    <property type="evidence" value="ECO:0007669"/>
    <property type="project" value="InterPro"/>
</dbReference>
<dbReference type="GO" id="GO:0005815">
    <property type="term" value="C:microtubule organizing center"/>
    <property type="evidence" value="ECO:0007669"/>
    <property type="project" value="TreeGrafter"/>
</dbReference>
<dbReference type="InterPro" id="IPR027417">
    <property type="entry name" value="P-loop_NTPase"/>
</dbReference>
<dbReference type="GO" id="GO:0000724">
    <property type="term" value="P:double-strand break repair via homologous recombination"/>
    <property type="evidence" value="ECO:0007669"/>
    <property type="project" value="InterPro"/>
</dbReference>
<dbReference type="Gene3D" id="3.40.50.300">
    <property type="entry name" value="P-loop containing nucleotide triphosphate hydrolases"/>
    <property type="match status" value="1"/>
</dbReference>
<reference evidence="2 3" key="1">
    <citation type="submission" date="2014-02" db="EMBL/GenBank/DDBJ databases">
        <title>Transposable element dynamics among asymbiotic and ectomycorrhizal Amanita fungi.</title>
        <authorList>
            <consortium name="DOE Joint Genome Institute"/>
            <person name="Hess J."/>
            <person name="Skrede I."/>
            <person name="Wolfe B."/>
            <person name="LaButti K."/>
            <person name="Ohm R.A."/>
            <person name="Grigoriev I.V."/>
            <person name="Pringle A."/>
        </authorList>
    </citation>
    <scope>NUCLEOTIDE SEQUENCE [LARGE SCALE GENOMIC DNA]</scope>
    <source>
        <strain evidence="2 3">SKay4041</strain>
    </source>
</reference>
<evidence type="ECO:0000313" key="3">
    <source>
        <dbReference type="Proteomes" id="UP000242287"/>
    </source>
</evidence>
<dbReference type="GO" id="GO:0042148">
    <property type="term" value="P:DNA strand invasion"/>
    <property type="evidence" value="ECO:0007669"/>
    <property type="project" value="TreeGrafter"/>
</dbReference>
<evidence type="ECO:0000313" key="2">
    <source>
        <dbReference type="EMBL" id="PFH54577.1"/>
    </source>
</evidence>
<sequence length="251" mass="28069">PGPSHIPALDAHSPLNFADVVEIQGPPATGKTHLLYHLLINCIIPVKYSTFHLDGWDKAAVIIDTDMTFNVQRFNILLQQRLKRKLPHANEEIICAVAHAALKRLHVFRPHSSTQLAATILNMPKYHADRLKEDQLGLLAIDSISAFYWPDRYMNEQMQLAGTNAQSYTPPLCNVLSALQSLRLSHGPVIILTNWALVADPSSLDSPVPLFKQHLYPFPAPFSSTHPAHIFTPLNAPHYLLPLHYHITLSS</sequence>
<dbReference type="InterPro" id="IPR013632">
    <property type="entry name" value="Rad51_C"/>
</dbReference>
<organism evidence="2 3">
    <name type="scientific">Amanita thiersii Skay4041</name>
    <dbReference type="NCBI Taxonomy" id="703135"/>
    <lineage>
        <taxon>Eukaryota</taxon>
        <taxon>Fungi</taxon>
        <taxon>Dikarya</taxon>
        <taxon>Basidiomycota</taxon>
        <taxon>Agaricomycotina</taxon>
        <taxon>Agaricomycetes</taxon>
        <taxon>Agaricomycetidae</taxon>
        <taxon>Agaricales</taxon>
        <taxon>Pluteineae</taxon>
        <taxon>Amanitaceae</taxon>
        <taxon>Amanita</taxon>
    </lineage>
</organism>
<dbReference type="InterPro" id="IPR030547">
    <property type="entry name" value="XRCC2"/>
</dbReference>
<dbReference type="Proteomes" id="UP000242287">
    <property type="component" value="Unassembled WGS sequence"/>
</dbReference>
<dbReference type="GO" id="GO:0033063">
    <property type="term" value="C:Rad51B-Rad51C-Rad51D-XRCC2 complex"/>
    <property type="evidence" value="ECO:0007669"/>
    <property type="project" value="InterPro"/>
</dbReference>
<keyword evidence="3" id="KW-1185">Reference proteome</keyword>
<dbReference type="OrthoDB" id="420422at2759"/>
<feature type="domain" description="Rad51-like C-terminal" evidence="1">
    <location>
        <begin position="20"/>
        <end position="201"/>
    </location>
</feature>
<accession>A0A2A9P0N2</accession>
<dbReference type="PANTHER" id="PTHR46644">
    <property type="entry name" value="DNA REPAIR PROTEIN XRCC2"/>
    <property type="match status" value="1"/>
</dbReference>
<proteinExistence type="predicted"/>
<protein>
    <recommendedName>
        <fullName evidence="1">Rad51-like C-terminal domain-containing protein</fullName>
    </recommendedName>
</protein>
<evidence type="ECO:0000259" key="1">
    <source>
        <dbReference type="Pfam" id="PF08423"/>
    </source>
</evidence>
<dbReference type="GO" id="GO:0000400">
    <property type="term" value="F:four-way junction DNA binding"/>
    <property type="evidence" value="ECO:0007669"/>
    <property type="project" value="TreeGrafter"/>
</dbReference>
<dbReference type="EMBL" id="KZ301969">
    <property type="protein sequence ID" value="PFH54577.1"/>
    <property type="molecule type" value="Genomic_DNA"/>
</dbReference>
<dbReference type="Pfam" id="PF08423">
    <property type="entry name" value="Rad51"/>
    <property type="match status" value="1"/>
</dbReference>
<dbReference type="CDD" id="cd19490">
    <property type="entry name" value="XRCC2"/>
    <property type="match status" value="1"/>
</dbReference>
<feature type="non-terminal residue" evidence="2">
    <location>
        <position position="251"/>
    </location>
</feature>
<gene>
    <name evidence="2" type="ORF">AMATHDRAFT_123916</name>
</gene>
<name>A0A2A9P0N2_9AGAR</name>